<feature type="domain" description="HTH tetR-type" evidence="6">
    <location>
        <begin position="29"/>
        <end position="90"/>
    </location>
</feature>
<feature type="compositionally biased region" description="Low complexity" evidence="5">
    <location>
        <begin position="218"/>
        <end position="227"/>
    </location>
</feature>
<dbReference type="SUPFAM" id="SSF48498">
    <property type="entry name" value="Tetracyclin repressor-like, C-terminal domain"/>
    <property type="match status" value="1"/>
</dbReference>
<dbReference type="PANTHER" id="PTHR30055:SF148">
    <property type="entry name" value="TETR-FAMILY TRANSCRIPTIONAL REGULATOR"/>
    <property type="match status" value="1"/>
</dbReference>
<evidence type="ECO:0000313" key="8">
    <source>
        <dbReference type="Proteomes" id="UP001500037"/>
    </source>
</evidence>
<dbReference type="InterPro" id="IPR001647">
    <property type="entry name" value="HTH_TetR"/>
</dbReference>
<evidence type="ECO:0000256" key="1">
    <source>
        <dbReference type="ARBA" id="ARBA00023015"/>
    </source>
</evidence>
<keyword evidence="1" id="KW-0805">Transcription regulation</keyword>
<dbReference type="Proteomes" id="UP001500037">
    <property type="component" value="Unassembled WGS sequence"/>
</dbReference>
<dbReference type="PROSITE" id="PS50977">
    <property type="entry name" value="HTH_TETR_2"/>
    <property type="match status" value="1"/>
</dbReference>
<evidence type="ECO:0000256" key="3">
    <source>
        <dbReference type="ARBA" id="ARBA00023163"/>
    </source>
</evidence>
<comment type="caution">
    <text evidence="7">The sequence shown here is derived from an EMBL/GenBank/DDBJ whole genome shotgun (WGS) entry which is preliminary data.</text>
</comment>
<feature type="DNA-binding region" description="H-T-H motif" evidence="4">
    <location>
        <begin position="53"/>
        <end position="72"/>
    </location>
</feature>
<feature type="region of interest" description="Disordered" evidence="5">
    <location>
        <begin position="218"/>
        <end position="240"/>
    </location>
</feature>
<dbReference type="SUPFAM" id="SSF46689">
    <property type="entry name" value="Homeodomain-like"/>
    <property type="match status" value="1"/>
</dbReference>
<protein>
    <recommendedName>
        <fullName evidence="6">HTH tetR-type domain-containing protein</fullName>
    </recommendedName>
</protein>
<proteinExistence type="predicted"/>
<accession>A0ABN1WXI1</accession>
<keyword evidence="2 4" id="KW-0238">DNA-binding</keyword>
<dbReference type="InterPro" id="IPR050109">
    <property type="entry name" value="HTH-type_TetR-like_transc_reg"/>
</dbReference>
<dbReference type="InterPro" id="IPR011075">
    <property type="entry name" value="TetR_C"/>
</dbReference>
<dbReference type="PANTHER" id="PTHR30055">
    <property type="entry name" value="HTH-TYPE TRANSCRIPTIONAL REGULATOR RUTR"/>
    <property type="match status" value="1"/>
</dbReference>
<dbReference type="Pfam" id="PF00440">
    <property type="entry name" value="TetR_N"/>
    <property type="match status" value="1"/>
</dbReference>
<keyword evidence="3" id="KW-0804">Transcription</keyword>
<dbReference type="Pfam" id="PF16859">
    <property type="entry name" value="TetR_C_11"/>
    <property type="match status" value="1"/>
</dbReference>
<reference evidence="7 8" key="1">
    <citation type="journal article" date="2019" name="Int. J. Syst. Evol. Microbiol.">
        <title>The Global Catalogue of Microorganisms (GCM) 10K type strain sequencing project: providing services to taxonomists for standard genome sequencing and annotation.</title>
        <authorList>
            <consortium name="The Broad Institute Genomics Platform"/>
            <consortium name="The Broad Institute Genome Sequencing Center for Infectious Disease"/>
            <person name="Wu L."/>
            <person name="Ma J."/>
        </authorList>
    </citation>
    <scope>NUCLEOTIDE SEQUENCE [LARGE SCALE GENOMIC DNA]</scope>
    <source>
        <strain evidence="7 8">JCM 13004</strain>
    </source>
</reference>
<evidence type="ECO:0000256" key="2">
    <source>
        <dbReference type="ARBA" id="ARBA00023125"/>
    </source>
</evidence>
<evidence type="ECO:0000313" key="7">
    <source>
        <dbReference type="EMBL" id="GAA1267232.1"/>
    </source>
</evidence>
<gene>
    <name evidence="7" type="ORF">GCM10009665_65150</name>
</gene>
<dbReference type="Gene3D" id="1.10.10.60">
    <property type="entry name" value="Homeodomain-like"/>
    <property type="match status" value="1"/>
</dbReference>
<dbReference type="InterPro" id="IPR009057">
    <property type="entry name" value="Homeodomain-like_sf"/>
</dbReference>
<dbReference type="PROSITE" id="PS01081">
    <property type="entry name" value="HTH_TETR_1"/>
    <property type="match status" value="1"/>
</dbReference>
<evidence type="ECO:0000256" key="4">
    <source>
        <dbReference type="PROSITE-ProRule" id="PRU00335"/>
    </source>
</evidence>
<dbReference type="Gene3D" id="1.10.357.10">
    <property type="entry name" value="Tetracycline Repressor, domain 2"/>
    <property type="match status" value="1"/>
</dbReference>
<dbReference type="EMBL" id="BAAALF010000182">
    <property type="protein sequence ID" value="GAA1267232.1"/>
    <property type="molecule type" value="Genomic_DNA"/>
</dbReference>
<dbReference type="InterPro" id="IPR036271">
    <property type="entry name" value="Tet_transcr_reg_TetR-rel_C_sf"/>
</dbReference>
<keyword evidence="8" id="KW-1185">Reference proteome</keyword>
<evidence type="ECO:0000259" key="6">
    <source>
        <dbReference type="PROSITE" id="PS50977"/>
    </source>
</evidence>
<sequence length="240" mass="25314">MDTKHQPSPTAPAAAPLCAGPGGGGGRAGGGGGGIYAAVEQLMTDGASLAELTIEGIAQAAGVGKATIYRRWPNKDALLVDVLERLDDPEPQLTGASAREDMVQIVEYMRRRGLAKRSRWLLRIAFSQMQSLPALREVYYERVINRRRRVIGMVVERGIASGEFRGDIDPELLGEMFAAPMLLRSVLWDDSPLDDPMLPVTIVDRLLEGLGGPGPAGAVPAGGAAPARGVSHTVGAQPTA</sequence>
<evidence type="ECO:0000256" key="5">
    <source>
        <dbReference type="SAM" id="MobiDB-lite"/>
    </source>
</evidence>
<name>A0ABN1WXI1_9ACTN</name>
<dbReference type="RefSeq" id="WP_344445728.1">
    <property type="nucleotide sequence ID" value="NZ_BAAALF010000182.1"/>
</dbReference>
<dbReference type="InterPro" id="IPR023772">
    <property type="entry name" value="DNA-bd_HTH_TetR-type_CS"/>
</dbReference>
<organism evidence="7 8">
    <name type="scientific">Kitasatospora nipponensis</name>
    <dbReference type="NCBI Taxonomy" id="258049"/>
    <lineage>
        <taxon>Bacteria</taxon>
        <taxon>Bacillati</taxon>
        <taxon>Actinomycetota</taxon>
        <taxon>Actinomycetes</taxon>
        <taxon>Kitasatosporales</taxon>
        <taxon>Streptomycetaceae</taxon>
        <taxon>Kitasatospora</taxon>
    </lineage>
</organism>